<dbReference type="RefSeq" id="WP_012500066.1">
    <property type="nucleotide sequence ID" value="NC_011026.1"/>
</dbReference>
<sequence>MQINRDMSLLKEMLQLLLHAIGGNGASMNASSTDGDDAQKPPLPIDIKTQFNNLKVDIVSTPRKYFMFVLVCFLVLYALFGDYGIVQRLRLEYHYRSLQSELAEENKRTKQLQAEIRHVKEIEEIERIAREKYNLTKEGETVYIIKQK</sequence>
<dbReference type="eggNOG" id="COG2919">
    <property type="taxonomic scope" value="Bacteria"/>
</dbReference>
<evidence type="ECO:0000313" key="4">
    <source>
        <dbReference type="Proteomes" id="UP000001208"/>
    </source>
</evidence>
<keyword evidence="4" id="KW-1185">Reference proteome</keyword>
<dbReference type="EMBL" id="CP001100">
    <property type="protein sequence ID" value="ACF13982.1"/>
    <property type="molecule type" value="Genomic_DNA"/>
</dbReference>
<keyword evidence="2" id="KW-1133">Transmembrane helix</keyword>
<dbReference type="STRING" id="517418.Ctha_1523"/>
<dbReference type="HOGENOM" id="CLU_1755589_0_0_10"/>
<feature type="coiled-coil region" evidence="1">
    <location>
        <begin position="95"/>
        <end position="122"/>
    </location>
</feature>
<proteinExistence type="predicted"/>
<keyword evidence="2" id="KW-0472">Membrane</keyword>
<dbReference type="Pfam" id="PF04977">
    <property type="entry name" value="DivIC"/>
    <property type="match status" value="1"/>
</dbReference>
<dbReference type="Proteomes" id="UP000001208">
    <property type="component" value="Chromosome"/>
</dbReference>
<feature type="transmembrane region" description="Helical" evidence="2">
    <location>
        <begin position="65"/>
        <end position="86"/>
    </location>
</feature>
<keyword evidence="2" id="KW-0812">Transmembrane</keyword>
<reference evidence="3 4" key="1">
    <citation type="submission" date="2008-06" db="EMBL/GenBank/DDBJ databases">
        <title>Complete sequence of Chloroherpeton thalassium ATCC 35110.</title>
        <authorList>
            <consortium name="US DOE Joint Genome Institute"/>
            <person name="Lucas S."/>
            <person name="Copeland A."/>
            <person name="Lapidus A."/>
            <person name="Glavina del Rio T."/>
            <person name="Dalin E."/>
            <person name="Tice H."/>
            <person name="Bruce D."/>
            <person name="Goodwin L."/>
            <person name="Pitluck S."/>
            <person name="Schmutz J."/>
            <person name="Larimer F."/>
            <person name="Land M."/>
            <person name="Hauser L."/>
            <person name="Kyrpides N."/>
            <person name="Mikhailova N."/>
            <person name="Liu Z."/>
            <person name="Li T."/>
            <person name="Zhao F."/>
            <person name="Overmann J."/>
            <person name="Bryant D.A."/>
            <person name="Richardson P."/>
        </authorList>
    </citation>
    <scope>NUCLEOTIDE SEQUENCE [LARGE SCALE GENOMIC DNA]</scope>
    <source>
        <strain evidence="4">ATCC 35110 / GB-78</strain>
    </source>
</reference>
<evidence type="ECO:0000256" key="2">
    <source>
        <dbReference type="SAM" id="Phobius"/>
    </source>
</evidence>
<dbReference type="AlphaFoldDB" id="B3QS37"/>
<name>B3QS37_CHLT3</name>
<dbReference type="KEGG" id="cts:Ctha_1523"/>
<keyword evidence="1" id="KW-0175">Coiled coil</keyword>
<protein>
    <submittedName>
        <fullName evidence="3">Septum formation initiator</fullName>
    </submittedName>
</protein>
<evidence type="ECO:0000313" key="3">
    <source>
        <dbReference type="EMBL" id="ACF13982.1"/>
    </source>
</evidence>
<gene>
    <name evidence="3" type="ordered locus">Ctha_1523</name>
</gene>
<dbReference type="InterPro" id="IPR007060">
    <property type="entry name" value="FtsL/DivIC"/>
</dbReference>
<evidence type="ECO:0000256" key="1">
    <source>
        <dbReference type="SAM" id="Coils"/>
    </source>
</evidence>
<organism evidence="3 4">
    <name type="scientific">Chloroherpeton thalassium (strain ATCC 35110 / GB-78)</name>
    <dbReference type="NCBI Taxonomy" id="517418"/>
    <lineage>
        <taxon>Bacteria</taxon>
        <taxon>Pseudomonadati</taxon>
        <taxon>Chlorobiota</taxon>
        <taxon>Chlorobiia</taxon>
        <taxon>Chlorobiales</taxon>
        <taxon>Chloroherpetonaceae</taxon>
        <taxon>Chloroherpeton</taxon>
    </lineage>
</organism>
<accession>B3QS37</accession>